<dbReference type="InterPro" id="IPR021109">
    <property type="entry name" value="Peptidase_aspartic_dom_sf"/>
</dbReference>
<evidence type="ECO:0000259" key="1">
    <source>
        <dbReference type="Pfam" id="PF03732"/>
    </source>
</evidence>
<dbReference type="EMBL" id="SSTD01002102">
    <property type="protein sequence ID" value="TYK28540.1"/>
    <property type="molecule type" value="Genomic_DNA"/>
</dbReference>
<comment type="caution">
    <text evidence="2">The sequence shown here is derived from an EMBL/GenBank/DDBJ whole genome shotgun (WGS) entry which is preliminary data.</text>
</comment>
<reference evidence="2 3" key="1">
    <citation type="submission" date="2019-08" db="EMBL/GenBank/DDBJ databases">
        <title>Draft genome sequences of two oriental melons (Cucumis melo L. var makuwa).</title>
        <authorList>
            <person name="Kwon S.-Y."/>
        </authorList>
    </citation>
    <scope>NUCLEOTIDE SEQUENCE [LARGE SCALE GENOMIC DNA]</scope>
    <source>
        <strain evidence="3">cv. Chang Bougi</strain>
        <tissue evidence="2">Leaf</tissue>
    </source>
</reference>
<proteinExistence type="predicted"/>
<dbReference type="Proteomes" id="UP000321947">
    <property type="component" value="Unassembled WGS sequence"/>
</dbReference>
<gene>
    <name evidence="2" type="ORF">E5676_scaffold629G001840</name>
</gene>
<evidence type="ECO:0000313" key="2">
    <source>
        <dbReference type="EMBL" id="TYK28540.1"/>
    </source>
</evidence>
<protein>
    <submittedName>
        <fullName evidence="2">Transposon Tf2-1 polyprotein isoform X1</fullName>
    </submittedName>
</protein>
<name>A0A5D3DZ73_CUCMM</name>
<accession>A0A5D3DZ73</accession>
<feature type="domain" description="Retrotransposon gag" evidence="1">
    <location>
        <begin position="5"/>
        <end position="90"/>
    </location>
</feature>
<dbReference type="Pfam" id="PF08284">
    <property type="entry name" value="RVP_2"/>
    <property type="match status" value="1"/>
</dbReference>
<dbReference type="Pfam" id="PF03732">
    <property type="entry name" value="Retrotrans_gag"/>
    <property type="match status" value="1"/>
</dbReference>
<dbReference type="InterPro" id="IPR005162">
    <property type="entry name" value="Retrotrans_gag_dom"/>
</dbReference>
<dbReference type="CDD" id="cd00303">
    <property type="entry name" value="retropepsin_like"/>
    <property type="match status" value="1"/>
</dbReference>
<evidence type="ECO:0000313" key="3">
    <source>
        <dbReference type="Proteomes" id="UP000321947"/>
    </source>
</evidence>
<dbReference type="AlphaFoldDB" id="A0A5D3DZ73"/>
<organism evidence="2 3">
    <name type="scientific">Cucumis melo var. makuwa</name>
    <name type="common">Oriental melon</name>
    <dbReference type="NCBI Taxonomy" id="1194695"/>
    <lineage>
        <taxon>Eukaryota</taxon>
        <taxon>Viridiplantae</taxon>
        <taxon>Streptophyta</taxon>
        <taxon>Embryophyta</taxon>
        <taxon>Tracheophyta</taxon>
        <taxon>Spermatophyta</taxon>
        <taxon>Magnoliopsida</taxon>
        <taxon>eudicotyledons</taxon>
        <taxon>Gunneridae</taxon>
        <taxon>Pentapetalae</taxon>
        <taxon>rosids</taxon>
        <taxon>fabids</taxon>
        <taxon>Cucurbitales</taxon>
        <taxon>Cucurbitaceae</taxon>
        <taxon>Benincaseae</taxon>
        <taxon>Cucumis</taxon>
    </lineage>
</organism>
<dbReference type="Gene3D" id="2.40.70.10">
    <property type="entry name" value="Acid Proteases"/>
    <property type="match status" value="1"/>
</dbReference>
<sequence length="271" mass="30975">MTVSVISFNGPALDWYRSQEEREKFKNCSDLKRRLLERFHSIREGSIYGRFFAIKQTSTVEEYQNLFDNLVAPLTHLSDRVLEETFMNGLVPWIRAEVEYSEPKGLVQMMRLVQKAEVREIIRREANLSGYSGTMKVRGKIHGEVVVLIDCGATHNFISEKLVASLKLHTKETSNYGVILGSGATVKGKGVCKKVALLSWGYGKDWKNLIMTFIHDNKKSLVKTWTNSDQGYLIECRSLEAIMPQIEIQEEVPETEEAVKTVLSKYQDVFD</sequence>